<dbReference type="EMBL" id="JH993021">
    <property type="protein sequence ID" value="EKX41792.1"/>
    <property type="molecule type" value="Genomic_DNA"/>
</dbReference>
<evidence type="ECO:0000313" key="11">
    <source>
        <dbReference type="Proteomes" id="UP000011087"/>
    </source>
</evidence>
<dbReference type="GO" id="GO:0016192">
    <property type="term" value="P:vesicle-mediated transport"/>
    <property type="evidence" value="ECO:0007669"/>
    <property type="project" value="InterPro"/>
</dbReference>
<dbReference type="GO" id="GO:0016020">
    <property type="term" value="C:membrane"/>
    <property type="evidence" value="ECO:0007669"/>
    <property type="project" value="UniProtKB-SubCell"/>
</dbReference>
<keyword evidence="3 8" id="KW-0812">Transmembrane</keyword>
<dbReference type="KEGG" id="gtt:GUITHDRAFT_112211"/>
<dbReference type="PaxDb" id="55529-EKX41792"/>
<accession>L1J0I0</accession>
<evidence type="ECO:0000256" key="4">
    <source>
        <dbReference type="ARBA" id="ARBA00022927"/>
    </source>
</evidence>
<evidence type="ECO:0000256" key="3">
    <source>
        <dbReference type="ARBA" id="ARBA00022692"/>
    </source>
</evidence>
<keyword evidence="5 8" id="KW-1133">Transmembrane helix</keyword>
<evidence type="ECO:0000313" key="10">
    <source>
        <dbReference type="EnsemblProtists" id="EKX41792"/>
    </source>
</evidence>
<dbReference type="InterPro" id="IPR007305">
    <property type="entry name" value="Vesicle_transpt_Got1/SFT2"/>
</dbReference>
<dbReference type="GO" id="GO:0005737">
    <property type="term" value="C:cytoplasm"/>
    <property type="evidence" value="ECO:0007669"/>
    <property type="project" value="UniProtKB-ARBA"/>
</dbReference>
<dbReference type="GO" id="GO:0012505">
    <property type="term" value="C:endomembrane system"/>
    <property type="evidence" value="ECO:0007669"/>
    <property type="project" value="UniProtKB-ARBA"/>
</dbReference>
<protein>
    <recommendedName>
        <fullName evidence="8">Vesicle transport protein</fullName>
    </recommendedName>
</protein>
<evidence type="ECO:0000256" key="7">
    <source>
        <dbReference type="ARBA" id="ARBA00025800"/>
    </source>
</evidence>
<comment type="function">
    <text evidence="8">May be involved in fusion of retrograde transport vesicles derived from an endocytic compartment with the Golgi complex.</text>
</comment>
<dbReference type="HOGENOM" id="CLU_1139840_0_0_1"/>
<dbReference type="GeneID" id="17298485"/>
<dbReference type="OMA" id="CMPIRRV"/>
<keyword evidence="6 8" id="KW-0472">Membrane</keyword>
<evidence type="ECO:0000256" key="5">
    <source>
        <dbReference type="ARBA" id="ARBA00022989"/>
    </source>
</evidence>
<dbReference type="STRING" id="905079.L1J0I0"/>
<feature type="transmembrane region" description="Helical" evidence="8">
    <location>
        <begin position="203"/>
        <end position="223"/>
    </location>
</feature>
<dbReference type="EnsemblProtists" id="EKX41792">
    <property type="protein sequence ID" value="EKX41792"/>
    <property type="gene ID" value="GUITHDRAFT_112211"/>
</dbReference>
<sequence>MAETPFGHVPRPEATGGVSGVASNVTAQMSSWMSSVKDAGTMAFNKVKDNQQIQALHSTASKFSENVSGAVRSSPLGTVSQQAESMKTLITGQQKEPETVSEYVDEAMTLSYKKRLIGFGICLLSGIFFTFLSTLMLPLIVIKPHKFAVAYSLGNLLMMLSTIFLVGPKKQCQNMWTGHRAMASIAYFGSMVGTIYAAMGLRIYILVIIFVGIQFAALIWYSLSYIPFGRYMLCLSFDQATVML</sequence>
<dbReference type="AlphaFoldDB" id="L1J0I0"/>
<comment type="similarity">
    <text evidence="7 8">Belongs to the SFT2 family.</text>
</comment>
<evidence type="ECO:0000256" key="1">
    <source>
        <dbReference type="ARBA" id="ARBA00004141"/>
    </source>
</evidence>
<reference evidence="9 11" key="1">
    <citation type="journal article" date="2012" name="Nature">
        <title>Algal genomes reveal evolutionary mosaicism and the fate of nucleomorphs.</title>
        <authorList>
            <consortium name="DOE Joint Genome Institute"/>
            <person name="Curtis B.A."/>
            <person name="Tanifuji G."/>
            <person name="Burki F."/>
            <person name="Gruber A."/>
            <person name="Irimia M."/>
            <person name="Maruyama S."/>
            <person name="Arias M.C."/>
            <person name="Ball S.G."/>
            <person name="Gile G.H."/>
            <person name="Hirakawa Y."/>
            <person name="Hopkins J.F."/>
            <person name="Kuo A."/>
            <person name="Rensing S.A."/>
            <person name="Schmutz J."/>
            <person name="Symeonidi A."/>
            <person name="Elias M."/>
            <person name="Eveleigh R.J."/>
            <person name="Herman E.K."/>
            <person name="Klute M.J."/>
            <person name="Nakayama T."/>
            <person name="Obornik M."/>
            <person name="Reyes-Prieto A."/>
            <person name="Armbrust E.V."/>
            <person name="Aves S.J."/>
            <person name="Beiko R.G."/>
            <person name="Coutinho P."/>
            <person name="Dacks J.B."/>
            <person name="Durnford D.G."/>
            <person name="Fast N.M."/>
            <person name="Green B.R."/>
            <person name="Grisdale C.J."/>
            <person name="Hempel F."/>
            <person name="Henrissat B."/>
            <person name="Hoppner M.P."/>
            <person name="Ishida K."/>
            <person name="Kim E."/>
            <person name="Koreny L."/>
            <person name="Kroth P.G."/>
            <person name="Liu Y."/>
            <person name="Malik S.B."/>
            <person name="Maier U.G."/>
            <person name="McRose D."/>
            <person name="Mock T."/>
            <person name="Neilson J.A."/>
            <person name="Onodera N.T."/>
            <person name="Poole A.M."/>
            <person name="Pritham E.J."/>
            <person name="Richards T.A."/>
            <person name="Rocap G."/>
            <person name="Roy S.W."/>
            <person name="Sarai C."/>
            <person name="Schaack S."/>
            <person name="Shirato S."/>
            <person name="Slamovits C.H."/>
            <person name="Spencer D.F."/>
            <person name="Suzuki S."/>
            <person name="Worden A.Z."/>
            <person name="Zauner S."/>
            <person name="Barry K."/>
            <person name="Bell C."/>
            <person name="Bharti A.K."/>
            <person name="Crow J.A."/>
            <person name="Grimwood J."/>
            <person name="Kramer R."/>
            <person name="Lindquist E."/>
            <person name="Lucas S."/>
            <person name="Salamov A."/>
            <person name="McFadden G.I."/>
            <person name="Lane C.E."/>
            <person name="Keeling P.J."/>
            <person name="Gray M.W."/>
            <person name="Grigoriev I.V."/>
            <person name="Archibald J.M."/>
        </authorList>
    </citation>
    <scope>NUCLEOTIDE SEQUENCE</scope>
    <source>
        <strain evidence="9 11">CCMP2712</strain>
    </source>
</reference>
<evidence type="ECO:0000256" key="6">
    <source>
        <dbReference type="ARBA" id="ARBA00023136"/>
    </source>
</evidence>
<organism evidence="9">
    <name type="scientific">Guillardia theta (strain CCMP2712)</name>
    <name type="common">Cryptophyte</name>
    <dbReference type="NCBI Taxonomy" id="905079"/>
    <lineage>
        <taxon>Eukaryota</taxon>
        <taxon>Cryptophyceae</taxon>
        <taxon>Pyrenomonadales</taxon>
        <taxon>Geminigeraceae</taxon>
        <taxon>Guillardia</taxon>
    </lineage>
</organism>
<evidence type="ECO:0000256" key="2">
    <source>
        <dbReference type="ARBA" id="ARBA00022448"/>
    </source>
</evidence>
<evidence type="ECO:0000313" key="9">
    <source>
        <dbReference type="EMBL" id="EKX41792.1"/>
    </source>
</evidence>
<proteinExistence type="inferred from homology"/>
<dbReference type="OrthoDB" id="73614at2759"/>
<dbReference type="Pfam" id="PF04178">
    <property type="entry name" value="Got1"/>
    <property type="match status" value="1"/>
</dbReference>
<gene>
    <name evidence="9" type="ORF">GUITHDRAFT_112211</name>
</gene>
<keyword evidence="2 8" id="KW-0813">Transport</keyword>
<dbReference type="InterPro" id="IPR011691">
    <property type="entry name" value="Vesicle_transpt_SFT2"/>
</dbReference>
<dbReference type="GO" id="GO:0015031">
    <property type="term" value="P:protein transport"/>
    <property type="evidence" value="ECO:0007669"/>
    <property type="project" value="UniProtKB-KW"/>
</dbReference>
<feature type="transmembrane region" description="Helical" evidence="8">
    <location>
        <begin position="148"/>
        <end position="167"/>
    </location>
</feature>
<dbReference type="eggNOG" id="KOG2887">
    <property type="taxonomic scope" value="Eukaryota"/>
</dbReference>
<keyword evidence="4 8" id="KW-0653">Protein transport</keyword>
<evidence type="ECO:0000256" key="8">
    <source>
        <dbReference type="RuleBase" id="RU363111"/>
    </source>
</evidence>
<reference evidence="11" key="2">
    <citation type="submission" date="2012-11" db="EMBL/GenBank/DDBJ databases">
        <authorList>
            <person name="Kuo A."/>
            <person name="Curtis B.A."/>
            <person name="Tanifuji G."/>
            <person name="Burki F."/>
            <person name="Gruber A."/>
            <person name="Irimia M."/>
            <person name="Maruyama S."/>
            <person name="Arias M.C."/>
            <person name="Ball S.G."/>
            <person name="Gile G.H."/>
            <person name="Hirakawa Y."/>
            <person name="Hopkins J.F."/>
            <person name="Rensing S.A."/>
            <person name="Schmutz J."/>
            <person name="Symeonidi A."/>
            <person name="Elias M."/>
            <person name="Eveleigh R.J."/>
            <person name="Herman E.K."/>
            <person name="Klute M.J."/>
            <person name="Nakayama T."/>
            <person name="Obornik M."/>
            <person name="Reyes-Prieto A."/>
            <person name="Armbrust E.V."/>
            <person name="Aves S.J."/>
            <person name="Beiko R.G."/>
            <person name="Coutinho P."/>
            <person name="Dacks J.B."/>
            <person name="Durnford D.G."/>
            <person name="Fast N.M."/>
            <person name="Green B.R."/>
            <person name="Grisdale C."/>
            <person name="Hempe F."/>
            <person name="Henrissat B."/>
            <person name="Hoppner M.P."/>
            <person name="Ishida K.-I."/>
            <person name="Kim E."/>
            <person name="Koreny L."/>
            <person name="Kroth P.G."/>
            <person name="Liu Y."/>
            <person name="Malik S.-B."/>
            <person name="Maier U.G."/>
            <person name="McRose D."/>
            <person name="Mock T."/>
            <person name="Neilson J.A."/>
            <person name="Onodera N.T."/>
            <person name="Poole A.M."/>
            <person name="Pritham E.J."/>
            <person name="Richards T.A."/>
            <person name="Rocap G."/>
            <person name="Roy S.W."/>
            <person name="Sarai C."/>
            <person name="Schaack S."/>
            <person name="Shirato S."/>
            <person name="Slamovits C.H."/>
            <person name="Spencer D.F."/>
            <person name="Suzuki S."/>
            <person name="Worden A.Z."/>
            <person name="Zauner S."/>
            <person name="Barry K."/>
            <person name="Bell C."/>
            <person name="Bharti A.K."/>
            <person name="Crow J.A."/>
            <person name="Grimwood J."/>
            <person name="Kramer R."/>
            <person name="Lindquist E."/>
            <person name="Lucas S."/>
            <person name="Salamov A."/>
            <person name="McFadden G.I."/>
            <person name="Lane C.E."/>
            <person name="Keeling P.J."/>
            <person name="Gray M.W."/>
            <person name="Grigoriev I.V."/>
            <person name="Archibald J.M."/>
        </authorList>
    </citation>
    <scope>NUCLEOTIDE SEQUENCE</scope>
    <source>
        <strain evidence="11">CCMP2712</strain>
    </source>
</reference>
<name>L1J0I0_GUITC</name>
<dbReference type="Proteomes" id="UP000011087">
    <property type="component" value="Unassembled WGS sequence"/>
</dbReference>
<dbReference type="PANTHER" id="PTHR23137">
    <property type="entry name" value="VESICLE TRANSPORT PROTEIN-RELATED"/>
    <property type="match status" value="1"/>
</dbReference>
<reference evidence="10" key="3">
    <citation type="submission" date="2016-03" db="UniProtKB">
        <authorList>
            <consortium name="EnsemblProtists"/>
        </authorList>
    </citation>
    <scope>IDENTIFICATION</scope>
</reference>
<dbReference type="RefSeq" id="XP_005828772.1">
    <property type="nucleotide sequence ID" value="XM_005828715.1"/>
</dbReference>
<comment type="subcellular location">
    <subcellularLocation>
        <location evidence="1 8">Membrane</location>
        <topology evidence="1 8">Multi-pass membrane protein</topology>
    </subcellularLocation>
</comment>
<feature type="transmembrane region" description="Helical" evidence="8">
    <location>
        <begin position="179"/>
        <end position="197"/>
    </location>
</feature>
<feature type="transmembrane region" description="Helical" evidence="8">
    <location>
        <begin position="116"/>
        <end position="142"/>
    </location>
</feature>
<keyword evidence="11" id="KW-1185">Reference proteome</keyword>